<dbReference type="GO" id="GO:0022857">
    <property type="term" value="F:transmembrane transporter activity"/>
    <property type="evidence" value="ECO:0007669"/>
    <property type="project" value="InterPro"/>
</dbReference>
<feature type="transmembrane region" description="Helical" evidence="5">
    <location>
        <begin position="232"/>
        <end position="255"/>
    </location>
</feature>
<feature type="transmembrane region" description="Helical" evidence="5">
    <location>
        <begin position="297"/>
        <end position="315"/>
    </location>
</feature>
<dbReference type="Proteomes" id="UP000193200">
    <property type="component" value="Unassembled WGS sequence"/>
</dbReference>
<dbReference type="InterPro" id="IPR005829">
    <property type="entry name" value="Sugar_transporter_CS"/>
</dbReference>
<dbReference type="AlphaFoldDB" id="A0A1Y5SB67"/>
<organism evidence="7 8">
    <name type="scientific">Oceanibacterium hippocampi</name>
    <dbReference type="NCBI Taxonomy" id="745714"/>
    <lineage>
        <taxon>Bacteria</taxon>
        <taxon>Pseudomonadati</taxon>
        <taxon>Pseudomonadota</taxon>
        <taxon>Alphaproteobacteria</taxon>
        <taxon>Sneathiellales</taxon>
        <taxon>Sneathiellaceae</taxon>
        <taxon>Oceanibacterium</taxon>
    </lineage>
</organism>
<dbReference type="GO" id="GO:0016020">
    <property type="term" value="C:membrane"/>
    <property type="evidence" value="ECO:0007669"/>
    <property type="project" value="UniProtKB-SubCell"/>
</dbReference>
<dbReference type="PANTHER" id="PTHR11360">
    <property type="entry name" value="MONOCARBOXYLATE TRANSPORTER"/>
    <property type="match status" value="1"/>
</dbReference>
<protein>
    <submittedName>
        <fullName evidence="7">Putative MFS-type transporter YhjX</fullName>
    </submittedName>
</protein>
<feature type="transmembrane region" description="Helical" evidence="5">
    <location>
        <begin position="267"/>
        <end position="285"/>
    </location>
</feature>
<feature type="transmembrane region" description="Helical" evidence="5">
    <location>
        <begin position="384"/>
        <end position="405"/>
    </location>
</feature>
<dbReference type="InterPro" id="IPR020846">
    <property type="entry name" value="MFS_dom"/>
</dbReference>
<feature type="domain" description="Major facilitator superfamily (MFS) profile" evidence="6">
    <location>
        <begin position="17"/>
        <end position="410"/>
    </location>
</feature>
<comment type="subcellular location">
    <subcellularLocation>
        <location evidence="1">Membrane</location>
        <topology evidence="1">Multi-pass membrane protein</topology>
    </subcellularLocation>
</comment>
<dbReference type="InterPro" id="IPR036259">
    <property type="entry name" value="MFS_trans_sf"/>
</dbReference>
<dbReference type="FunCoup" id="A0A1Y5SB67">
    <property type="interactions" value="307"/>
</dbReference>
<feature type="transmembrane region" description="Helical" evidence="5">
    <location>
        <begin position="12"/>
        <end position="34"/>
    </location>
</feature>
<feature type="transmembrane region" description="Helical" evidence="5">
    <location>
        <begin position="109"/>
        <end position="129"/>
    </location>
</feature>
<dbReference type="PROSITE" id="PS50850">
    <property type="entry name" value="MFS"/>
    <property type="match status" value="1"/>
</dbReference>
<proteinExistence type="predicted"/>
<sequence length="428" mass="44202">MAESMVAGRGGFFYGWIVVGAAFMVMFVGFGAAYSFASFFASLEAEFGATRGDISLVFSIAGFLYFGLGAVSGLLADRFGPRIVCLAGMLITGAGLLLAAVAVELWQVYLGYGLGVGVGVGFAYVPAIGAVQHWFTAKRGLASGIAVSGIGVGTLVVPSVAAELISWAGWRDAYMLLAFGPLVIGTIAAWLIHGRPADRGLAPDGGPSLTAAKAAAPVYGLTLAEASRTRPFWIFFFAFVILSVGIFIPFVHMVPYAIDHGLSVEDGAALIGLIGVGSTLGRFLLGGFADRFGRRLTMAALFAGMGACFFIWLGSEGFLGLGIFAALFGACYGGFVALAPAVAADYFGARAVSSILGVLYAGVAFGTLIGPPFAGYVFDWMASYTLPILLSVAVSAIATAMIALMPDAARWRAEREAAAIEAAGRAGR</sequence>
<feature type="transmembrane region" description="Helical" evidence="5">
    <location>
        <begin position="173"/>
        <end position="192"/>
    </location>
</feature>
<dbReference type="EMBL" id="FWFR01000001">
    <property type="protein sequence ID" value="SLN34048.1"/>
    <property type="molecule type" value="Genomic_DNA"/>
</dbReference>
<evidence type="ECO:0000313" key="8">
    <source>
        <dbReference type="Proteomes" id="UP000193200"/>
    </source>
</evidence>
<evidence type="ECO:0000256" key="2">
    <source>
        <dbReference type="ARBA" id="ARBA00022692"/>
    </source>
</evidence>
<feature type="transmembrane region" description="Helical" evidence="5">
    <location>
        <begin position="83"/>
        <end position="103"/>
    </location>
</feature>
<dbReference type="InterPro" id="IPR050327">
    <property type="entry name" value="Proton-linked_MCT"/>
</dbReference>
<evidence type="ECO:0000256" key="1">
    <source>
        <dbReference type="ARBA" id="ARBA00004141"/>
    </source>
</evidence>
<dbReference type="InterPro" id="IPR011701">
    <property type="entry name" value="MFS"/>
</dbReference>
<evidence type="ECO:0000313" key="7">
    <source>
        <dbReference type="EMBL" id="SLN34048.1"/>
    </source>
</evidence>
<evidence type="ECO:0000256" key="5">
    <source>
        <dbReference type="SAM" id="Phobius"/>
    </source>
</evidence>
<reference evidence="7 8" key="1">
    <citation type="submission" date="2017-03" db="EMBL/GenBank/DDBJ databases">
        <authorList>
            <person name="Afonso C.L."/>
            <person name="Miller P.J."/>
            <person name="Scott M.A."/>
            <person name="Spackman E."/>
            <person name="Goraichik I."/>
            <person name="Dimitrov K.M."/>
            <person name="Suarez D.L."/>
            <person name="Swayne D.E."/>
        </authorList>
    </citation>
    <scope>NUCLEOTIDE SEQUENCE [LARGE SCALE GENOMIC DNA]</scope>
    <source>
        <strain evidence="7 8">CECT 7691</strain>
    </source>
</reference>
<feature type="transmembrane region" description="Helical" evidence="5">
    <location>
        <begin position="355"/>
        <end position="378"/>
    </location>
</feature>
<feature type="transmembrane region" description="Helical" evidence="5">
    <location>
        <begin position="54"/>
        <end position="76"/>
    </location>
</feature>
<gene>
    <name evidence="7" type="primary">yhjX_2</name>
    <name evidence="7" type="ORF">OCH7691_01322</name>
</gene>
<name>A0A1Y5SB67_9PROT</name>
<dbReference type="Gene3D" id="1.20.1250.20">
    <property type="entry name" value="MFS general substrate transporter like domains"/>
    <property type="match status" value="2"/>
</dbReference>
<evidence type="ECO:0000256" key="3">
    <source>
        <dbReference type="ARBA" id="ARBA00022989"/>
    </source>
</evidence>
<dbReference type="Pfam" id="PF07690">
    <property type="entry name" value="MFS_1"/>
    <property type="match status" value="1"/>
</dbReference>
<keyword evidence="2 5" id="KW-0812">Transmembrane</keyword>
<feature type="transmembrane region" description="Helical" evidence="5">
    <location>
        <begin position="141"/>
        <end position="161"/>
    </location>
</feature>
<dbReference type="RefSeq" id="WP_217807834.1">
    <property type="nucleotide sequence ID" value="NZ_FWFR01000001.1"/>
</dbReference>
<evidence type="ECO:0000259" key="6">
    <source>
        <dbReference type="PROSITE" id="PS50850"/>
    </source>
</evidence>
<dbReference type="SUPFAM" id="SSF103473">
    <property type="entry name" value="MFS general substrate transporter"/>
    <property type="match status" value="1"/>
</dbReference>
<keyword evidence="3 5" id="KW-1133">Transmembrane helix</keyword>
<keyword evidence="8" id="KW-1185">Reference proteome</keyword>
<keyword evidence="4 5" id="KW-0472">Membrane</keyword>
<accession>A0A1Y5SB67</accession>
<dbReference type="InParanoid" id="A0A1Y5SB67"/>
<dbReference type="PROSITE" id="PS00216">
    <property type="entry name" value="SUGAR_TRANSPORT_1"/>
    <property type="match status" value="1"/>
</dbReference>
<feature type="transmembrane region" description="Helical" evidence="5">
    <location>
        <begin position="321"/>
        <end position="343"/>
    </location>
</feature>
<dbReference type="PANTHER" id="PTHR11360:SF284">
    <property type="entry name" value="EG:103B4.3 PROTEIN-RELATED"/>
    <property type="match status" value="1"/>
</dbReference>
<evidence type="ECO:0000256" key="4">
    <source>
        <dbReference type="ARBA" id="ARBA00023136"/>
    </source>
</evidence>